<evidence type="ECO:0000256" key="1">
    <source>
        <dbReference type="SAM" id="Phobius"/>
    </source>
</evidence>
<evidence type="ECO:0000313" key="3">
    <source>
        <dbReference type="Proteomes" id="UP000198584"/>
    </source>
</evidence>
<dbReference type="STRING" id="571932.SAMN05421743_10857"/>
<name>A0A1H4DYS1_9BACI</name>
<feature type="transmembrane region" description="Helical" evidence="1">
    <location>
        <begin position="20"/>
        <end position="42"/>
    </location>
</feature>
<reference evidence="2 3" key="1">
    <citation type="submission" date="2016-10" db="EMBL/GenBank/DDBJ databases">
        <authorList>
            <person name="de Groot N.N."/>
        </authorList>
    </citation>
    <scope>NUCLEOTIDE SEQUENCE [LARGE SCALE GENOMIC DNA]</scope>
    <source>
        <strain evidence="2 3">CCM7597</strain>
    </source>
</reference>
<keyword evidence="1" id="KW-0472">Membrane</keyword>
<organism evidence="2 3">
    <name type="scientific">Thalassobacillus cyri</name>
    <dbReference type="NCBI Taxonomy" id="571932"/>
    <lineage>
        <taxon>Bacteria</taxon>
        <taxon>Bacillati</taxon>
        <taxon>Bacillota</taxon>
        <taxon>Bacilli</taxon>
        <taxon>Bacillales</taxon>
        <taxon>Bacillaceae</taxon>
        <taxon>Thalassobacillus</taxon>
    </lineage>
</organism>
<dbReference type="EMBL" id="FNQR01000008">
    <property type="protein sequence ID" value="SEA77776.1"/>
    <property type="molecule type" value="Genomic_DNA"/>
</dbReference>
<protein>
    <submittedName>
        <fullName evidence="2">Uncharacterized protein</fullName>
    </submittedName>
</protein>
<sequence>MKYQSKTNDWRTIMFKENDFITGFRWALLISIPLWLLFFGWLKWLAS</sequence>
<dbReference type="RefSeq" id="WP_176791459.1">
    <property type="nucleotide sequence ID" value="NZ_FNQR01000008.1"/>
</dbReference>
<keyword evidence="1" id="KW-1133">Transmembrane helix</keyword>
<proteinExistence type="predicted"/>
<dbReference type="Proteomes" id="UP000198584">
    <property type="component" value="Unassembled WGS sequence"/>
</dbReference>
<keyword evidence="1" id="KW-0812">Transmembrane</keyword>
<dbReference type="AlphaFoldDB" id="A0A1H4DYS1"/>
<evidence type="ECO:0000313" key="2">
    <source>
        <dbReference type="EMBL" id="SEA77776.1"/>
    </source>
</evidence>
<gene>
    <name evidence="2" type="ORF">SAMN05421743_10857</name>
</gene>
<accession>A0A1H4DYS1</accession>
<keyword evidence="3" id="KW-1185">Reference proteome</keyword>